<organism evidence="2 3">
    <name type="scientific">Rhizoctonia solani</name>
    <dbReference type="NCBI Taxonomy" id="456999"/>
    <lineage>
        <taxon>Eukaryota</taxon>
        <taxon>Fungi</taxon>
        <taxon>Dikarya</taxon>
        <taxon>Basidiomycota</taxon>
        <taxon>Agaricomycotina</taxon>
        <taxon>Agaricomycetes</taxon>
        <taxon>Cantharellales</taxon>
        <taxon>Ceratobasidiaceae</taxon>
        <taxon>Rhizoctonia</taxon>
    </lineage>
</organism>
<comment type="caution">
    <text evidence="2">The sequence shown here is derived from an EMBL/GenBank/DDBJ whole genome shotgun (WGS) entry which is preliminary data.</text>
</comment>
<sequence>MADVSKPRARGRPRGRGGTAASRVQAPREVQNAAAAPVAPELIARRNKRRVEELERSNYADVKGSDLGTGLAGNRSRTTLADECNKGRKKSTAHVRSILLYRKNLNTIIEQEHQRVRQKPENCVRFAVIGDTIDVPDAPSLTVIWGARLHTRTHAANVESVNLAFRVGNDFKPGIPNRAGS</sequence>
<name>A0A8H2X8F3_9AGAM</name>
<proteinExistence type="predicted"/>
<feature type="region of interest" description="Disordered" evidence="1">
    <location>
        <begin position="1"/>
        <end position="41"/>
    </location>
</feature>
<reference evidence="2" key="1">
    <citation type="submission" date="2021-01" db="EMBL/GenBank/DDBJ databases">
        <authorList>
            <person name="Kaushik A."/>
        </authorList>
    </citation>
    <scope>NUCLEOTIDE SEQUENCE</scope>
    <source>
        <strain evidence="2">AG1-1B</strain>
    </source>
</reference>
<protein>
    <submittedName>
        <fullName evidence="2">Uncharacterized protein</fullName>
    </submittedName>
</protein>
<dbReference type="Proteomes" id="UP000663826">
    <property type="component" value="Unassembled WGS sequence"/>
</dbReference>
<accession>A0A8H2X8F3</accession>
<dbReference type="EMBL" id="CAJMWQ010000973">
    <property type="protein sequence ID" value="CAE6415919.1"/>
    <property type="molecule type" value="Genomic_DNA"/>
</dbReference>
<evidence type="ECO:0000256" key="1">
    <source>
        <dbReference type="SAM" id="MobiDB-lite"/>
    </source>
</evidence>
<dbReference type="AlphaFoldDB" id="A0A8H2X8F3"/>
<evidence type="ECO:0000313" key="3">
    <source>
        <dbReference type="Proteomes" id="UP000663826"/>
    </source>
</evidence>
<gene>
    <name evidence="2" type="ORF">RDB_LOCUS43320</name>
</gene>
<evidence type="ECO:0000313" key="2">
    <source>
        <dbReference type="EMBL" id="CAE6415919.1"/>
    </source>
</evidence>